<dbReference type="VEuPathDB" id="VectorBase:GPPI004870"/>
<sequence>MHNRHNGIEPYMPIIYLKTKAYEILHNHVCRLAVIKRHSLRLSFKTSEVYYYANFKFLLLLFDAMLS</sequence>
<dbReference type="AlphaFoldDB" id="A0A1B0AQG9"/>
<reference evidence="2" key="1">
    <citation type="submission" date="2015-01" db="EMBL/GenBank/DDBJ databases">
        <authorList>
            <person name="Aksoy S."/>
            <person name="Warren W."/>
            <person name="Wilson R.K."/>
        </authorList>
    </citation>
    <scope>NUCLEOTIDE SEQUENCE [LARGE SCALE GENOMIC DNA]</scope>
    <source>
        <strain evidence="2">IAEA</strain>
    </source>
</reference>
<dbReference type="EnsemblMetazoa" id="GPPI004870-RA">
    <property type="protein sequence ID" value="GPPI004870-PA"/>
    <property type="gene ID" value="GPPI004870"/>
</dbReference>
<reference evidence="1" key="2">
    <citation type="submission" date="2020-05" db="UniProtKB">
        <authorList>
            <consortium name="EnsemblMetazoa"/>
        </authorList>
    </citation>
    <scope>IDENTIFICATION</scope>
    <source>
        <strain evidence="1">IAEA</strain>
    </source>
</reference>
<proteinExistence type="predicted"/>
<name>A0A1B0AQG9_9MUSC</name>
<protein>
    <submittedName>
        <fullName evidence="1">Uncharacterized protein</fullName>
    </submittedName>
</protein>
<keyword evidence="2" id="KW-1185">Reference proteome</keyword>
<dbReference type="Proteomes" id="UP000092460">
    <property type="component" value="Unassembled WGS sequence"/>
</dbReference>
<evidence type="ECO:0000313" key="2">
    <source>
        <dbReference type="Proteomes" id="UP000092460"/>
    </source>
</evidence>
<evidence type="ECO:0000313" key="1">
    <source>
        <dbReference type="EnsemblMetazoa" id="GPPI004870-PA"/>
    </source>
</evidence>
<organism evidence="1 2">
    <name type="scientific">Glossina palpalis gambiensis</name>
    <dbReference type="NCBI Taxonomy" id="67801"/>
    <lineage>
        <taxon>Eukaryota</taxon>
        <taxon>Metazoa</taxon>
        <taxon>Ecdysozoa</taxon>
        <taxon>Arthropoda</taxon>
        <taxon>Hexapoda</taxon>
        <taxon>Insecta</taxon>
        <taxon>Pterygota</taxon>
        <taxon>Neoptera</taxon>
        <taxon>Endopterygota</taxon>
        <taxon>Diptera</taxon>
        <taxon>Brachycera</taxon>
        <taxon>Muscomorpha</taxon>
        <taxon>Hippoboscoidea</taxon>
        <taxon>Glossinidae</taxon>
        <taxon>Glossina</taxon>
    </lineage>
</organism>
<dbReference type="EMBL" id="JXJN01001865">
    <property type="status" value="NOT_ANNOTATED_CDS"/>
    <property type="molecule type" value="Genomic_DNA"/>
</dbReference>
<accession>A0A1B0AQG9</accession>